<dbReference type="InterPro" id="IPR050796">
    <property type="entry name" value="SCF_F-box_component"/>
</dbReference>
<sequence>MHYVSSRAGDGDVFERLRIRDIAKLRSVCREWKSLLESSYFRDLYRTINHRNLSSPWSILYRDQYSNTPLEFFYEKWGLKQSLGSCVSRFLHEVKAANNNKRMGALSLTDGLILLGVSTNSGPNMFCVANPVLRQWIKIPQPPSCSSVDGFLGAGLVTDMNNGDLLGYKVVRYGLSGICSEWCSLFFQIYSSDSGYWTYHYVSTERSIEKRLPSNPISFNGYLHWLCRATQVIFAYDFYAPTEFCRIIDLPQGSAKTPVKADEETLTISCGSLMYMNIDTGRPNQQLKIWRLKNYMSDSSKESWELLWNLMPGIDLGLATVPVAMHPFDKEIVYLVTRKTRYSRKHAYLVSGNLGTKKFQIHKGWKQRHREFGDYQSHMFHQFVLPQRLGSFPCPPGCTLVTLPDPH</sequence>
<evidence type="ECO:0000259" key="1">
    <source>
        <dbReference type="Pfam" id="PF00646"/>
    </source>
</evidence>
<dbReference type="InterPro" id="IPR056592">
    <property type="entry name" value="Beta-prop_At3g26010-like"/>
</dbReference>
<dbReference type="PANTHER" id="PTHR31672:SF2">
    <property type="entry name" value="F-BOX DOMAIN-CONTAINING PROTEIN"/>
    <property type="match status" value="1"/>
</dbReference>
<evidence type="ECO:0000313" key="3">
    <source>
        <dbReference type="EMBL" id="CAE6071742.1"/>
    </source>
</evidence>
<gene>
    <name evidence="3" type="ORF">AARE701A_LOCUS12227</name>
</gene>
<evidence type="ECO:0008006" key="5">
    <source>
        <dbReference type="Google" id="ProtNLM"/>
    </source>
</evidence>
<evidence type="ECO:0000259" key="2">
    <source>
        <dbReference type="Pfam" id="PF24750"/>
    </source>
</evidence>
<protein>
    <recommendedName>
        <fullName evidence="5">F-box family protein</fullName>
    </recommendedName>
</protein>
<dbReference type="AlphaFoldDB" id="A0A8S2AJH5"/>
<evidence type="ECO:0000313" key="4">
    <source>
        <dbReference type="Proteomes" id="UP000682877"/>
    </source>
</evidence>
<keyword evidence="4" id="KW-1185">Reference proteome</keyword>
<reference evidence="3" key="1">
    <citation type="submission" date="2021-01" db="EMBL/GenBank/DDBJ databases">
        <authorList>
            <person name="Bezrukov I."/>
        </authorList>
    </citation>
    <scope>NUCLEOTIDE SEQUENCE</scope>
</reference>
<feature type="domain" description="F-box" evidence="1">
    <location>
        <begin position="13"/>
        <end position="42"/>
    </location>
</feature>
<dbReference type="InterPro" id="IPR036047">
    <property type="entry name" value="F-box-like_dom_sf"/>
</dbReference>
<dbReference type="InterPro" id="IPR001810">
    <property type="entry name" value="F-box_dom"/>
</dbReference>
<dbReference type="Pfam" id="PF00646">
    <property type="entry name" value="F-box"/>
    <property type="match status" value="1"/>
</dbReference>
<feature type="domain" description="F-box protein At3g26010-like beta-propeller" evidence="2">
    <location>
        <begin position="56"/>
        <end position="369"/>
    </location>
</feature>
<name>A0A8S2AJH5_ARAAE</name>
<accession>A0A8S2AJH5</accession>
<dbReference type="Proteomes" id="UP000682877">
    <property type="component" value="Chromosome 5"/>
</dbReference>
<dbReference type="SUPFAM" id="SSF81383">
    <property type="entry name" value="F-box domain"/>
    <property type="match status" value="1"/>
</dbReference>
<dbReference type="Pfam" id="PF24750">
    <property type="entry name" value="b-prop_At3g26010-like"/>
    <property type="match status" value="1"/>
</dbReference>
<proteinExistence type="predicted"/>
<dbReference type="PANTHER" id="PTHR31672">
    <property type="entry name" value="BNACNNG10540D PROTEIN"/>
    <property type="match status" value="1"/>
</dbReference>
<organism evidence="3 4">
    <name type="scientific">Arabidopsis arenosa</name>
    <name type="common">Sand rock-cress</name>
    <name type="synonym">Cardaminopsis arenosa</name>
    <dbReference type="NCBI Taxonomy" id="38785"/>
    <lineage>
        <taxon>Eukaryota</taxon>
        <taxon>Viridiplantae</taxon>
        <taxon>Streptophyta</taxon>
        <taxon>Embryophyta</taxon>
        <taxon>Tracheophyta</taxon>
        <taxon>Spermatophyta</taxon>
        <taxon>Magnoliopsida</taxon>
        <taxon>eudicotyledons</taxon>
        <taxon>Gunneridae</taxon>
        <taxon>Pentapetalae</taxon>
        <taxon>rosids</taxon>
        <taxon>malvids</taxon>
        <taxon>Brassicales</taxon>
        <taxon>Brassicaceae</taxon>
        <taxon>Camelineae</taxon>
        <taxon>Arabidopsis</taxon>
    </lineage>
</organism>
<dbReference type="EMBL" id="LR999455">
    <property type="protein sequence ID" value="CAE6071742.1"/>
    <property type="molecule type" value="Genomic_DNA"/>
</dbReference>